<protein>
    <recommendedName>
        <fullName evidence="6">Zinc-ribbon domain-containing protein</fullName>
    </recommendedName>
</protein>
<dbReference type="PANTHER" id="PTHR31105">
    <property type="entry name" value="EXTRA-LARGE G-PROTEIN-LIKE"/>
    <property type="match status" value="1"/>
</dbReference>
<name>A0AAV6XI40_9LAMI</name>
<evidence type="ECO:0000256" key="1">
    <source>
        <dbReference type="SAM" id="MobiDB-lite"/>
    </source>
</evidence>
<sequence length="807" mass="90156">MTEAANVRLVRCPKCENLLPELPDYSLYQCGGCGAVLKAKKKGILEDGLSEISGDVKGIGISEEGSIVKVSEVDTENAGGVEGVRVEKLLNERVASNGSSKSLAESREVLGDPDIGKRGKESYSQGMVRNRNQGKICDLNVDMSEYVNFKSENTVKEIRPPTDSSRSRPLVDEWGVKSNFLYHDEGQSSYGLSSYYEHGERTRYQGGRIENFENDRAKLLRKLDELRDQISRSCEVAEKPDSYGLHRATYVQEGLNTSQGVNKKPLAATDTGRAPFLSHTPGFIPSQHMYGSSGPDPYIQNGYPRDFLPYRDVYQPEMLRRPPSQPQSQYMHRPHHEHFRGYYEDFNQELFMLHHQENIFHQPACSCAECRDKNWHMPPKVDPSGLQNRRSRNEPSNPYFHHHLNPLPPRPSNLYPLHSRRPITRNSIDLDSGNNGFNYRVPRKLTVDHRGGRVSYPVAGGAPFITCSNCFEILKLPTKNVSSAKDQQKMKCGACSSIISFELGDEGFISSVSPHVGEIPAEIGEGSMDENMRNWKYDSIYDKKSNSCESEKQLLPYSSTSSLSEDEESPESISSEKCQFENGNKSKRSEPERVSLDKTTSQSDVSVNEFSNSCASQDSTERSKEDHMKINKGGESFFAGFIKKSLRDFMKSNQSVEAGGSQVSVNGHFIADRVVKKAEKLAGPIQPGEYWYDKKAGFWGVMGHPCLGIIMPNIEEFNYPLPENCAAGNTGVFVNGRELNEKDLDLLASRGLPITKRKSYVIDITGKVVDERSGEELDALGKLAPTVEKAKHGFGMKVPKYISQSQS</sequence>
<evidence type="ECO:0000259" key="2">
    <source>
        <dbReference type="Pfam" id="PF11331"/>
    </source>
</evidence>
<gene>
    <name evidence="4" type="ORF">BUALT_Bualt05G0046600</name>
</gene>
<dbReference type="Pfam" id="PF11331">
    <property type="entry name" value="Zn_ribbon_12"/>
    <property type="match status" value="1"/>
</dbReference>
<dbReference type="AlphaFoldDB" id="A0AAV6XI40"/>
<dbReference type="InterPro" id="IPR040244">
    <property type="entry name" value="EDR4-like"/>
</dbReference>
<evidence type="ECO:0000313" key="5">
    <source>
        <dbReference type="Proteomes" id="UP000826271"/>
    </source>
</evidence>
<feature type="region of interest" description="Disordered" evidence="1">
    <location>
        <begin position="378"/>
        <end position="405"/>
    </location>
</feature>
<feature type="domain" description="Probable zinc-ribbon" evidence="2">
    <location>
        <begin position="459"/>
        <end position="503"/>
    </location>
</feature>
<reference evidence="4" key="1">
    <citation type="submission" date="2019-10" db="EMBL/GenBank/DDBJ databases">
        <authorList>
            <person name="Zhang R."/>
            <person name="Pan Y."/>
            <person name="Wang J."/>
            <person name="Ma R."/>
            <person name="Yu S."/>
        </authorList>
    </citation>
    <scope>NUCLEOTIDE SEQUENCE</scope>
    <source>
        <strain evidence="4">LA-IB0</strain>
        <tissue evidence="4">Leaf</tissue>
    </source>
</reference>
<accession>A0AAV6XI40</accession>
<feature type="compositionally biased region" description="Basic and acidic residues" evidence="1">
    <location>
        <begin position="587"/>
        <end position="596"/>
    </location>
</feature>
<organism evidence="4 5">
    <name type="scientific">Buddleja alternifolia</name>
    <dbReference type="NCBI Taxonomy" id="168488"/>
    <lineage>
        <taxon>Eukaryota</taxon>
        <taxon>Viridiplantae</taxon>
        <taxon>Streptophyta</taxon>
        <taxon>Embryophyta</taxon>
        <taxon>Tracheophyta</taxon>
        <taxon>Spermatophyta</taxon>
        <taxon>Magnoliopsida</taxon>
        <taxon>eudicotyledons</taxon>
        <taxon>Gunneridae</taxon>
        <taxon>Pentapetalae</taxon>
        <taxon>asterids</taxon>
        <taxon>lamiids</taxon>
        <taxon>Lamiales</taxon>
        <taxon>Scrophulariaceae</taxon>
        <taxon>Buddlejeae</taxon>
        <taxon>Buddleja</taxon>
    </lineage>
</organism>
<dbReference type="InterPro" id="IPR055126">
    <property type="entry name" value="EDR4-like_N"/>
</dbReference>
<dbReference type="GO" id="GO:1900150">
    <property type="term" value="P:regulation of defense response to fungus"/>
    <property type="evidence" value="ECO:0007669"/>
    <property type="project" value="InterPro"/>
</dbReference>
<dbReference type="EMBL" id="WHWC01000005">
    <property type="protein sequence ID" value="KAG8382149.1"/>
    <property type="molecule type" value="Genomic_DNA"/>
</dbReference>
<dbReference type="PANTHER" id="PTHR31105:SF42">
    <property type="entry name" value="OS02G0258300 PROTEIN"/>
    <property type="match status" value="1"/>
</dbReference>
<keyword evidence="5" id="KW-1185">Reference proteome</keyword>
<feature type="domain" description="Enhanced disease resistance 4-like N-terminal" evidence="3">
    <location>
        <begin position="6"/>
        <end position="39"/>
    </location>
</feature>
<feature type="compositionally biased region" description="Basic and acidic residues" evidence="1">
    <location>
        <begin position="104"/>
        <end position="121"/>
    </location>
</feature>
<evidence type="ECO:0008006" key="6">
    <source>
        <dbReference type="Google" id="ProtNLM"/>
    </source>
</evidence>
<feature type="compositionally biased region" description="Basic and acidic residues" evidence="1">
    <location>
        <begin position="619"/>
        <end position="629"/>
    </location>
</feature>
<dbReference type="Pfam" id="PF22910">
    <property type="entry name" value="EDR4-like_1st"/>
    <property type="match status" value="1"/>
</dbReference>
<feature type="region of interest" description="Disordered" evidence="1">
    <location>
        <begin position="100"/>
        <end position="121"/>
    </location>
</feature>
<evidence type="ECO:0000313" key="4">
    <source>
        <dbReference type="EMBL" id="KAG8382149.1"/>
    </source>
</evidence>
<feature type="compositionally biased region" description="Polar residues" evidence="1">
    <location>
        <begin position="597"/>
        <end position="618"/>
    </location>
</feature>
<dbReference type="Proteomes" id="UP000826271">
    <property type="component" value="Unassembled WGS sequence"/>
</dbReference>
<evidence type="ECO:0000259" key="3">
    <source>
        <dbReference type="Pfam" id="PF22910"/>
    </source>
</evidence>
<dbReference type="InterPro" id="IPR021480">
    <property type="entry name" value="Zinc_ribbon_12"/>
</dbReference>
<proteinExistence type="predicted"/>
<comment type="caution">
    <text evidence="4">The sequence shown here is derived from an EMBL/GenBank/DDBJ whole genome shotgun (WGS) entry which is preliminary data.</text>
</comment>
<feature type="region of interest" description="Disordered" evidence="1">
    <location>
        <begin position="552"/>
        <end position="629"/>
    </location>
</feature>